<gene>
    <name evidence="10" type="ordered locus">Kkor_1301</name>
</gene>
<dbReference type="Pfam" id="PF25919">
    <property type="entry name" value="BSH_CusB"/>
    <property type="match status" value="1"/>
</dbReference>
<dbReference type="GO" id="GO:0015679">
    <property type="term" value="P:plasma membrane copper ion transport"/>
    <property type="evidence" value="ECO:0007669"/>
    <property type="project" value="TreeGrafter"/>
</dbReference>
<evidence type="ECO:0000313" key="11">
    <source>
        <dbReference type="Proteomes" id="UP000001231"/>
    </source>
</evidence>
<dbReference type="OrthoDB" id="9806939at2"/>
<dbReference type="Pfam" id="PF25954">
    <property type="entry name" value="Beta-barrel_RND_2"/>
    <property type="match status" value="1"/>
</dbReference>
<name>C7RBS5_KANKD</name>
<dbReference type="Pfam" id="PF25975">
    <property type="entry name" value="CzcB_C"/>
    <property type="match status" value="1"/>
</dbReference>
<dbReference type="GO" id="GO:0016020">
    <property type="term" value="C:membrane"/>
    <property type="evidence" value="ECO:0007669"/>
    <property type="project" value="InterPro"/>
</dbReference>
<evidence type="ECO:0000259" key="9">
    <source>
        <dbReference type="Pfam" id="PF25975"/>
    </source>
</evidence>
<dbReference type="Pfam" id="PF11604">
    <property type="entry name" value="CusF_Ec"/>
    <property type="match status" value="1"/>
</dbReference>
<dbReference type="GO" id="GO:0022857">
    <property type="term" value="F:transmembrane transporter activity"/>
    <property type="evidence" value="ECO:0007669"/>
    <property type="project" value="InterPro"/>
</dbReference>
<dbReference type="PANTHER" id="PTHR30097">
    <property type="entry name" value="CATION EFFLUX SYSTEM PROTEIN CUSB"/>
    <property type="match status" value="1"/>
</dbReference>
<dbReference type="InterPro" id="IPR058791">
    <property type="entry name" value="3HB_CusB"/>
</dbReference>
<evidence type="ECO:0000259" key="7">
    <source>
        <dbReference type="Pfam" id="PF25919"/>
    </source>
</evidence>
<dbReference type="Gene3D" id="2.40.30.170">
    <property type="match status" value="1"/>
</dbReference>
<feature type="domain" description="CusB-like barrel-sandwich hybrid" evidence="7">
    <location>
        <begin position="123"/>
        <end position="238"/>
    </location>
</feature>
<evidence type="ECO:0000256" key="4">
    <source>
        <dbReference type="SAM" id="SignalP"/>
    </source>
</evidence>
<feature type="domain" description="CusB-like three alpha-helical bundle" evidence="6">
    <location>
        <begin position="159"/>
        <end position="205"/>
    </location>
</feature>
<dbReference type="HOGENOM" id="CLU_018816_13_1_6"/>
<dbReference type="SUPFAM" id="SSF111369">
    <property type="entry name" value="HlyD-like secretion proteins"/>
    <property type="match status" value="1"/>
</dbReference>
<dbReference type="KEGG" id="kko:Kkor_1301"/>
<evidence type="ECO:0000259" key="6">
    <source>
        <dbReference type="Pfam" id="PF25869"/>
    </source>
</evidence>
<dbReference type="Proteomes" id="UP000001231">
    <property type="component" value="Chromosome"/>
</dbReference>
<dbReference type="PANTHER" id="PTHR30097:SF15">
    <property type="entry name" value="CATION EFFLUX SYSTEM PROTEIN CUSB"/>
    <property type="match status" value="1"/>
</dbReference>
<dbReference type="Gene3D" id="6.10.140.730">
    <property type="match status" value="1"/>
</dbReference>
<dbReference type="GO" id="GO:0030288">
    <property type="term" value="C:outer membrane-bounded periplasmic space"/>
    <property type="evidence" value="ECO:0007669"/>
    <property type="project" value="TreeGrafter"/>
</dbReference>
<keyword evidence="4" id="KW-0732">Signal</keyword>
<feature type="domain" description="Heavy metal binding" evidence="5">
    <location>
        <begin position="44"/>
        <end position="70"/>
    </location>
</feature>
<dbReference type="EMBL" id="CP001707">
    <property type="protein sequence ID" value="ACV26717.1"/>
    <property type="molecule type" value="Genomic_DNA"/>
</dbReference>
<dbReference type="InParanoid" id="C7RBS5"/>
<feature type="compositionally biased region" description="Basic and acidic residues" evidence="3">
    <location>
        <begin position="521"/>
        <end position="539"/>
    </location>
</feature>
<dbReference type="FunFam" id="2.40.30.170:FF:000010">
    <property type="entry name" value="Efflux RND transporter periplasmic adaptor subunit"/>
    <property type="match status" value="1"/>
</dbReference>
<keyword evidence="11" id="KW-1185">Reference proteome</keyword>
<sequence>MKAVQKTLLVALVSALLGASAVWLLSSNNETIATASNDERKPIYWVAPMDANYKRDKPGKSPMGMDLIPVYESGSDNGEVGTVLISPEVINNLGVRTAIVQRGRLSLNIKTVGYVQYDENKLVHISPRVEGWVEKLYVRAIGDPVKAGEPLYSLYSPTLVNAQEELLLASKRGNQVLINAAVQRLLALQVAQADIDRLRKTRRVTQTITITAPQSGVLDSLAVREGMFINPGMSLMSIGQLEHLWVIGEVFERQASMVQEGDQVSLWLDYLPGREWTGQVDYVYPSLNKKTRTAQVRVQVNNSDTLLKPGMFAQMEINTRKGSEALLIPREALIRTGGQARVVLALGDGKFKSVAVDVGREGVRKLEITSGLNAGERIVTSAQFLIDSESSKTSDFMRMTQQDSGANKEANTEVNSVWTEAQVESLMPGHRMITLKHEAIPDWKWPAMTMDFNIATGVDIDTLKQGMRLHVQLTKYSSDDYRLTEIQIPEQEATEDSNPIEMNHSQHKGMNHGETPTLESNQHENMNHDNHEQKGQYHD</sequence>
<dbReference type="InterPro" id="IPR058792">
    <property type="entry name" value="Beta-barrel_RND_2"/>
</dbReference>
<proteinExistence type="inferred from homology"/>
<dbReference type="InterPro" id="IPR021647">
    <property type="entry name" value="CusF_Ec"/>
</dbReference>
<dbReference type="InterPro" id="IPR058649">
    <property type="entry name" value="CzcB_C"/>
</dbReference>
<dbReference type="InterPro" id="IPR006143">
    <property type="entry name" value="RND_pump_MFP"/>
</dbReference>
<evidence type="ECO:0000313" key="10">
    <source>
        <dbReference type="EMBL" id="ACV26717.1"/>
    </source>
</evidence>
<comment type="similarity">
    <text evidence="1">Belongs to the membrane fusion protein (MFP) (TC 8.A.1) family.</text>
</comment>
<dbReference type="Pfam" id="PF25869">
    <property type="entry name" value="3HB_CusB"/>
    <property type="match status" value="1"/>
</dbReference>
<evidence type="ECO:0000259" key="8">
    <source>
        <dbReference type="Pfam" id="PF25954"/>
    </source>
</evidence>
<dbReference type="Gene3D" id="2.40.420.20">
    <property type="match status" value="1"/>
</dbReference>
<feature type="region of interest" description="Disordered" evidence="3">
    <location>
        <begin position="488"/>
        <end position="539"/>
    </location>
</feature>
<dbReference type="InterPro" id="IPR051909">
    <property type="entry name" value="MFP_Cation_Efflux"/>
</dbReference>
<reference evidence="10 11" key="1">
    <citation type="journal article" date="2009" name="Stand. Genomic Sci.">
        <title>Complete genome sequence of Kangiella koreensis type strain (SW-125).</title>
        <authorList>
            <person name="Han C."/>
            <person name="Sikorski J."/>
            <person name="Lapidus A."/>
            <person name="Nolan M."/>
            <person name="Glavina Del Rio T."/>
            <person name="Tice H."/>
            <person name="Cheng J.F."/>
            <person name="Lucas S."/>
            <person name="Chen F."/>
            <person name="Copeland A."/>
            <person name="Ivanova N."/>
            <person name="Mavromatis K."/>
            <person name="Ovchinnikova G."/>
            <person name="Pati A."/>
            <person name="Bruce D."/>
            <person name="Goodwin L."/>
            <person name="Pitluck S."/>
            <person name="Chen A."/>
            <person name="Palaniappan K."/>
            <person name="Land M."/>
            <person name="Hauser L."/>
            <person name="Chang Y.J."/>
            <person name="Jeffries C.D."/>
            <person name="Chain P."/>
            <person name="Saunders E."/>
            <person name="Brettin T."/>
            <person name="Goker M."/>
            <person name="Tindall B.J."/>
            <person name="Bristow J."/>
            <person name="Eisen J.A."/>
            <person name="Markowitz V."/>
            <person name="Hugenholtz P."/>
            <person name="Kyrpides N.C."/>
            <person name="Klenk H.P."/>
            <person name="Detter J.C."/>
        </authorList>
    </citation>
    <scope>NUCLEOTIDE SEQUENCE [LARGE SCALE GENOMIC DNA]</scope>
    <source>
        <strain evidence="11">DSM 16069 / KCTC 12182 / SW-125</strain>
    </source>
</reference>
<accession>C7RBS5</accession>
<dbReference type="InterPro" id="IPR045800">
    <property type="entry name" value="HMBD"/>
</dbReference>
<dbReference type="FunCoup" id="C7RBS5">
    <property type="interactions" value="139"/>
</dbReference>
<dbReference type="Gene3D" id="2.40.50.320">
    <property type="entry name" value="Copper binding periplasmic protein CusF"/>
    <property type="match status" value="1"/>
</dbReference>
<dbReference type="NCBIfam" id="TIGR01730">
    <property type="entry name" value="RND_mfp"/>
    <property type="match status" value="1"/>
</dbReference>
<dbReference type="RefSeq" id="WP_012801231.1">
    <property type="nucleotide sequence ID" value="NC_013166.1"/>
</dbReference>
<dbReference type="AlphaFoldDB" id="C7RBS5"/>
<dbReference type="STRING" id="523791.Kkor_1301"/>
<dbReference type="GO" id="GO:0060003">
    <property type="term" value="P:copper ion export"/>
    <property type="evidence" value="ECO:0007669"/>
    <property type="project" value="TreeGrafter"/>
</dbReference>
<feature type="domain" description="CusB-like beta-barrel" evidence="8">
    <location>
        <begin position="244"/>
        <end position="319"/>
    </location>
</feature>
<dbReference type="Gene3D" id="2.40.50.100">
    <property type="match status" value="1"/>
</dbReference>
<feature type="signal peptide" evidence="4">
    <location>
        <begin position="1"/>
        <end position="21"/>
    </location>
</feature>
<evidence type="ECO:0000256" key="2">
    <source>
        <dbReference type="ARBA" id="ARBA00022448"/>
    </source>
</evidence>
<evidence type="ECO:0000256" key="3">
    <source>
        <dbReference type="SAM" id="MobiDB-lite"/>
    </source>
</evidence>
<dbReference type="Pfam" id="PF19335">
    <property type="entry name" value="HMBD"/>
    <property type="match status" value="1"/>
</dbReference>
<feature type="domain" description="CzcB-like C-terminal circularly permuted SH3-like" evidence="9">
    <location>
        <begin position="328"/>
        <end position="386"/>
    </location>
</feature>
<evidence type="ECO:0000256" key="1">
    <source>
        <dbReference type="ARBA" id="ARBA00009477"/>
    </source>
</evidence>
<dbReference type="GO" id="GO:0046914">
    <property type="term" value="F:transition metal ion binding"/>
    <property type="evidence" value="ECO:0007669"/>
    <property type="project" value="TreeGrafter"/>
</dbReference>
<keyword evidence="2" id="KW-0813">Transport</keyword>
<dbReference type="eggNOG" id="COG0845">
    <property type="taxonomic scope" value="Bacteria"/>
</dbReference>
<feature type="chain" id="PRO_5002983619" evidence="4">
    <location>
        <begin position="22"/>
        <end position="539"/>
    </location>
</feature>
<organism evidence="10 11">
    <name type="scientific">Kangiella koreensis (strain DSM 16069 / JCM 12317 / KCTC 12182 / SW-125)</name>
    <dbReference type="NCBI Taxonomy" id="523791"/>
    <lineage>
        <taxon>Bacteria</taxon>
        <taxon>Pseudomonadati</taxon>
        <taxon>Pseudomonadota</taxon>
        <taxon>Gammaproteobacteria</taxon>
        <taxon>Kangiellales</taxon>
        <taxon>Kangiellaceae</taxon>
        <taxon>Kangiella</taxon>
    </lineage>
</organism>
<dbReference type="InterPro" id="IPR058790">
    <property type="entry name" value="BSH_CusB"/>
</dbReference>
<protein>
    <submittedName>
        <fullName evidence="10">Efflux transporter, RND family, MFP subunit</fullName>
    </submittedName>
</protein>
<dbReference type="InterPro" id="IPR042230">
    <property type="entry name" value="CusF_sf"/>
</dbReference>
<dbReference type="eggNOG" id="COG5569">
    <property type="taxonomic scope" value="Bacteria"/>
</dbReference>
<evidence type="ECO:0000259" key="5">
    <source>
        <dbReference type="Pfam" id="PF19335"/>
    </source>
</evidence>